<evidence type="ECO:0000313" key="1">
    <source>
        <dbReference type="EMBL" id="GMH64945.1"/>
    </source>
</evidence>
<accession>A0A9W7ABU4</accession>
<name>A0A9W7ABU4_9STRA</name>
<proteinExistence type="predicted"/>
<evidence type="ECO:0000313" key="2">
    <source>
        <dbReference type="Proteomes" id="UP001162640"/>
    </source>
</evidence>
<sequence>MTLRAEPVEPILLTEFYVDDHVDDYVDDYVDDLTSDITTSDDITIDLIHNLPTIPASSRYYVKSLTSKLDIINEHRVSGVGRNVTVNAESYLEVLELMSTVDSAHDMLSEDWPVAAKEVESLRGESYGRILESLRSLEDVEGGKILGRGVLQHLIDNFIPVPKQYKRKGYDNFFENDATDLRSLLTYHEYCEQPLYGVNVVLHSILKTIETDDVFRRSRNLGFYEKREVLRREALKVVRFSGVFREGGKIRFNVEVFMLILAKLRLTKLTQVVYKRLVKDGSVTDNIRKYYLLSYFEALTWEDIQEGMRIFREGEGEGCEGIVIAGLVKGQRTKIYPELDARTKEERGRRRLWKAAFKVWMEMEEEEKTRKILGIVVEGIRRGSELYAKVNGRGKVERNGKGGKNLENQKEAFKMRIGRIFEEDGKLIDDGILYKIVVVWCNIGCYEEAVEVLKEMGKRREGDEGGEDEGWRKKAEEEVVESAGRVGDWERVEGFLERISRGGFGRRL</sequence>
<protein>
    <submittedName>
        <fullName evidence="1">Uncharacterized protein</fullName>
    </submittedName>
</protein>
<comment type="caution">
    <text evidence="1">The sequence shown here is derived from an EMBL/GenBank/DDBJ whole genome shotgun (WGS) entry which is preliminary data.</text>
</comment>
<dbReference type="Proteomes" id="UP001162640">
    <property type="component" value="Unassembled WGS sequence"/>
</dbReference>
<dbReference type="EMBL" id="BLQM01000110">
    <property type="protein sequence ID" value="GMH64945.1"/>
    <property type="molecule type" value="Genomic_DNA"/>
</dbReference>
<reference evidence="2" key="1">
    <citation type="journal article" date="2023" name="Commun. Biol.">
        <title>Genome analysis of Parmales, the sister group of diatoms, reveals the evolutionary specialization of diatoms from phago-mixotrophs to photoautotrophs.</title>
        <authorList>
            <person name="Ban H."/>
            <person name="Sato S."/>
            <person name="Yoshikawa S."/>
            <person name="Yamada K."/>
            <person name="Nakamura Y."/>
            <person name="Ichinomiya M."/>
            <person name="Sato N."/>
            <person name="Blanc-Mathieu R."/>
            <person name="Endo H."/>
            <person name="Kuwata A."/>
            <person name="Ogata H."/>
        </authorList>
    </citation>
    <scope>NUCLEOTIDE SEQUENCE [LARGE SCALE GENOMIC DNA]</scope>
</reference>
<dbReference type="AlphaFoldDB" id="A0A9W7ABU4"/>
<organism evidence="1 2">
    <name type="scientific">Triparma laevis f. inornata</name>
    <dbReference type="NCBI Taxonomy" id="1714386"/>
    <lineage>
        <taxon>Eukaryota</taxon>
        <taxon>Sar</taxon>
        <taxon>Stramenopiles</taxon>
        <taxon>Ochrophyta</taxon>
        <taxon>Bolidophyceae</taxon>
        <taxon>Parmales</taxon>
        <taxon>Triparmaceae</taxon>
        <taxon>Triparma</taxon>
    </lineage>
</organism>
<gene>
    <name evidence="1" type="ORF">TL16_g04082</name>
</gene>